<accession>A0A645A801</accession>
<proteinExistence type="predicted"/>
<comment type="caution">
    <text evidence="1">The sequence shown here is derived from an EMBL/GenBank/DDBJ whole genome shotgun (WGS) entry which is preliminary data.</text>
</comment>
<organism evidence="1">
    <name type="scientific">bioreactor metagenome</name>
    <dbReference type="NCBI Taxonomy" id="1076179"/>
    <lineage>
        <taxon>unclassified sequences</taxon>
        <taxon>metagenomes</taxon>
        <taxon>ecological metagenomes</taxon>
    </lineage>
</organism>
<name>A0A645A801_9ZZZZ</name>
<protein>
    <submittedName>
        <fullName evidence="1">Uncharacterized protein</fullName>
    </submittedName>
</protein>
<evidence type="ECO:0000313" key="1">
    <source>
        <dbReference type="EMBL" id="MPM49046.1"/>
    </source>
</evidence>
<dbReference type="EMBL" id="VSSQ01012360">
    <property type="protein sequence ID" value="MPM49046.1"/>
    <property type="molecule type" value="Genomic_DNA"/>
</dbReference>
<reference evidence="1" key="1">
    <citation type="submission" date="2019-08" db="EMBL/GenBank/DDBJ databases">
        <authorList>
            <person name="Kucharzyk K."/>
            <person name="Murdoch R.W."/>
            <person name="Higgins S."/>
            <person name="Loffler F."/>
        </authorList>
    </citation>
    <scope>NUCLEOTIDE SEQUENCE</scope>
</reference>
<dbReference type="AlphaFoldDB" id="A0A645A801"/>
<sequence length="45" mass="5140">MPSHQIIVVEISQAVYTETKLYIFPFGFVNAGRNISRKHHPEIGN</sequence>
<gene>
    <name evidence="1" type="ORF">SDC9_95774</name>
</gene>